<evidence type="ECO:0000313" key="6">
    <source>
        <dbReference type="Proteomes" id="UP000515154"/>
    </source>
</evidence>
<feature type="compositionally biased region" description="Basic and acidic residues" evidence="4">
    <location>
        <begin position="762"/>
        <end position="777"/>
    </location>
</feature>
<evidence type="ECO:0000313" key="7">
    <source>
        <dbReference type="RefSeq" id="XP_036367459.1"/>
    </source>
</evidence>
<feature type="domain" description="TOG" evidence="5">
    <location>
        <begin position="271"/>
        <end position="516"/>
    </location>
</feature>
<dbReference type="InterPro" id="IPR024395">
    <property type="entry name" value="CLASP_N_dom"/>
</dbReference>
<dbReference type="GO" id="GO:0005929">
    <property type="term" value="C:cilium"/>
    <property type="evidence" value="ECO:0007669"/>
    <property type="project" value="TreeGrafter"/>
</dbReference>
<reference evidence="7" key="1">
    <citation type="submission" date="2025-08" db="UniProtKB">
        <authorList>
            <consortium name="RefSeq"/>
        </authorList>
    </citation>
    <scope>IDENTIFICATION</scope>
</reference>
<gene>
    <name evidence="7" type="primary">LOC115222507</name>
</gene>
<dbReference type="Pfam" id="PF12348">
    <property type="entry name" value="CLASP_N"/>
    <property type="match status" value="1"/>
</dbReference>
<feature type="region of interest" description="Disordered" evidence="4">
    <location>
        <begin position="1049"/>
        <end position="1068"/>
    </location>
</feature>
<keyword evidence="3" id="KW-0206">Cytoskeleton</keyword>
<keyword evidence="6" id="KW-1185">Reference proteome</keyword>
<evidence type="ECO:0000259" key="5">
    <source>
        <dbReference type="SMART" id="SM01349"/>
    </source>
</evidence>
<dbReference type="InterPro" id="IPR034085">
    <property type="entry name" value="TOG"/>
</dbReference>
<dbReference type="GO" id="GO:0000226">
    <property type="term" value="P:microtubule cytoskeleton organization"/>
    <property type="evidence" value="ECO:0007669"/>
    <property type="project" value="TreeGrafter"/>
</dbReference>
<dbReference type="PANTHER" id="PTHR21567:SF87">
    <property type="entry name" value="CRESCERIN-LIKE PROTEIN CHE-12"/>
    <property type="match status" value="1"/>
</dbReference>
<dbReference type="PANTHER" id="PTHR21567">
    <property type="entry name" value="CLASP"/>
    <property type="match status" value="1"/>
</dbReference>
<feature type="compositionally biased region" description="Polar residues" evidence="4">
    <location>
        <begin position="732"/>
        <end position="761"/>
    </location>
</feature>
<organism evidence="6 7">
    <name type="scientific">Octopus sinensis</name>
    <name type="common">East Asian common octopus</name>
    <dbReference type="NCBI Taxonomy" id="2607531"/>
    <lineage>
        <taxon>Eukaryota</taxon>
        <taxon>Metazoa</taxon>
        <taxon>Spiralia</taxon>
        <taxon>Lophotrochozoa</taxon>
        <taxon>Mollusca</taxon>
        <taxon>Cephalopoda</taxon>
        <taxon>Coleoidea</taxon>
        <taxon>Octopodiformes</taxon>
        <taxon>Octopoda</taxon>
        <taxon>Incirrata</taxon>
        <taxon>Octopodidae</taxon>
        <taxon>Octopus</taxon>
    </lineage>
</organism>
<dbReference type="RefSeq" id="XP_036367459.1">
    <property type="nucleotide sequence ID" value="XM_036511566.1"/>
</dbReference>
<comment type="subcellular location">
    <subcellularLocation>
        <location evidence="1">Cytoplasm</location>
        <location evidence="1">Cytoskeleton</location>
    </subcellularLocation>
</comment>
<feature type="compositionally biased region" description="Polar residues" evidence="4">
    <location>
        <begin position="778"/>
        <end position="790"/>
    </location>
</feature>
<proteinExistence type="predicted"/>
<feature type="domain" description="TOG" evidence="5">
    <location>
        <begin position="1401"/>
        <end position="1636"/>
    </location>
</feature>
<dbReference type="GO" id="GO:0005881">
    <property type="term" value="C:cytoplasmic microtubule"/>
    <property type="evidence" value="ECO:0007669"/>
    <property type="project" value="TreeGrafter"/>
</dbReference>
<evidence type="ECO:0000256" key="4">
    <source>
        <dbReference type="SAM" id="MobiDB-lite"/>
    </source>
</evidence>
<name>A0A7E6FIC0_9MOLL</name>
<dbReference type="InterPro" id="IPR048491">
    <property type="entry name" value="XMAP215_CLASP_TOG"/>
</dbReference>
<keyword evidence="2" id="KW-0963">Cytoplasm</keyword>
<protein>
    <submittedName>
        <fullName evidence="7">TOG array regulator of axonemal microtubules protein 1-like isoform X1</fullName>
    </submittedName>
</protein>
<evidence type="ECO:0000256" key="3">
    <source>
        <dbReference type="ARBA" id="ARBA00023212"/>
    </source>
</evidence>
<dbReference type="SUPFAM" id="SSF48371">
    <property type="entry name" value="ARM repeat"/>
    <property type="match status" value="3"/>
</dbReference>
<feature type="compositionally biased region" description="Basic and acidic residues" evidence="4">
    <location>
        <begin position="603"/>
        <end position="618"/>
    </location>
</feature>
<feature type="domain" description="TOG" evidence="5">
    <location>
        <begin position="1122"/>
        <end position="1362"/>
    </location>
</feature>
<accession>A0A7E6FIC0</accession>
<feature type="region of interest" description="Disordered" evidence="4">
    <location>
        <begin position="599"/>
        <end position="648"/>
    </location>
</feature>
<dbReference type="GO" id="GO:0008017">
    <property type="term" value="F:microtubule binding"/>
    <property type="evidence" value="ECO:0007669"/>
    <property type="project" value="TreeGrafter"/>
</dbReference>
<feature type="compositionally biased region" description="Low complexity" evidence="4">
    <location>
        <begin position="716"/>
        <end position="731"/>
    </location>
</feature>
<feature type="region of interest" description="Disordered" evidence="4">
    <location>
        <begin position="1087"/>
        <end position="1107"/>
    </location>
</feature>
<dbReference type="Pfam" id="PF21041">
    <property type="entry name" value="XMAP215_CLASP_TOG"/>
    <property type="match status" value="1"/>
</dbReference>
<dbReference type="InterPro" id="IPR016024">
    <property type="entry name" value="ARM-type_fold"/>
</dbReference>
<evidence type="ECO:0000256" key="2">
    <source>
        <dbReference type="ARBA" id="ARBA00022490"/>
    </source>
</evidence>
<feature type="region of interest" description="Disordered" evidence="4">
    <location>
        <begin position="678"/>
        <end position="796"/>
    </location>
</feature>
<evidence type="ECO:0000256" key="1">
    <source>
        <dbReference type="ARBA" id="ARBA00004245"/>
    </source>
</evidence>
<dbReference type="Proteomes" id="UP000515154">
    <property type="component" value="Linkage group LG20"/>
</dbReference>
<feature type="compositionally biased region" description="Basic and acidic residues" evidence="4">
    <location>
        <begin position="678"/>
        <end position="687"/>
    </location>
</feature>
<dbReference type="InterPro" id="IPR011989">
    <property type="entry name" value="ARM-like"/>
</dbReference>
<dbReference type="SMART" id="SM01349">
    <property type="entry name" value="TOG"/>
    <property type="match status" value="3"/>
</dbReference>
<sequence length="1640" mass="184774">MMKNMEQDEVLDHLNDQSSIKKLETLKQLQLTVKRNGGRLPWEDPWTIFRGLDVVLVDVAWEVRLKCLHLIVDLIPQLGFNIDSCMFLILKNLILAFADIKKPVRRTSIQAMHLYMKYTNNFEELSKAIVLYGLENSNDHIKKEWVFALPILFTKDLSGRNVFPYVQSLTKIVSQDYNDNLQELAMLALQTISELVGLNKFKSYLHRLPEDIRLSYLRELLPEDRELYSDLNDSQEYSLAQPIFHTNQQRQFPYQQPHPQNSNYQDGQQTEIFHSDDNGFGVFPQQIIAQILRLEDGYRLRAPAVERVKGILHSLSRQKIFYKMGPHMLQFIYFVDNLLDDSNFKITTIALEILSILVEKLEQDAQHFLKHLVSTLARRLGNNKIVIRQGIMKVTIKLMQNATPKLVLGVMLDNLRHKNSRVRQDMINILIAALLTFPSYEFDLYALCKEIVPLLTDSKRNVRRAALECVAVIAQAMGQGRHQPLFQVVDLEESRHSSSKGLMIAVQARLARRHLPRLDEDGLVDYAMPAPSSAAQRKITGDTQNADIEWVQAAASGGSSSARYESVENENVSINESSSASSPDDYPVVTKRFLSAGKGKNKLPWEGDEKNQQNKLYDDLPSSAPTQPTKLSDVGSRKSPSLPGTDAERLKLKKAAFVVGSKENSSDLDSKDKAFWASSKSHEDLSKHSRSKLFPINTKDVDDSPIPMKPALARGSASSRSCSSSSSSSRSEMQLFSNSPDINHSSYTAFGTPDEMQSSLKNIRDSASKRRAERLEKSSNSADMFQSLSSSEREHWSDFHDKKDDLKKKDSLTSKLSSESLFDAKPNLTRNNSIRSRHQHDYINENIKVSQSPDSSSVTRSHSKTSEVCVFGKGYAEDSYTDIKAGGASGNKMKHQKRASKDESKIPALVNINSRWCDRYKIHLVNERYVVQFPTVDASSGTPLGMASLYSYGSSEIGSGEIAAEPKMIGVIGKGLNPVETNLNSQMTGSEMESFEHKLNDTHMGSGVHGISIANSTKDKLICKDSIQDNSDIEGDSMREDFTQISTTKPVKERGTMKKRKGDKTKQPEIYNKIQLEVLPVNSNPLNLEKTCKPTPSLTPKIKPKTHILDNENNQALRNSSDLTQPPENSVSLPPAGIDELQQKLNQEDWKIKCEALNSTRQLCKQCPSAFDSGFHPLMMLITKELENLRSQVKRDAILCVTDMFLYLKRRMDAELDKVIGCLLALMAVSKEFIRNDVEKAFDAMVENITCTKALPILITKGLKHRSVGIRKTASYYITVIAKKIGHRRLLSGVKDLTDKILQATLDCLTDPSNEVRYHGKEILFLLMENPSLEQQLEKYLPSESINTMKSQIENLNKKGLVEMSYDISSAPHSAKSLSSSRTGSAASLVNVHASAKRPISYKNIEMVQEEIKEMNKLLSANDWRVRQKGLENFKELCDSNPNIIATNITQIFDNFLPRLQDANSKVNLLALKILLEVIPIIYPSMGQVINLTVNYVSTNLSSKNLEIHNITIKILDLLIHCLEPSILLRPFTNQVTSNARKCSEIIPKIAELVEKEYKLKPKQMEMYILPLVLHLINCVSSSATVQGGSCNLRRATTHLICILNQQMGHTLMDKFSQLVGVTTRHQQYLQDVLPEELFK</sequence>
<dbReference type="Gene3D" id="1.25.10.10">
    <property type="entry name" value="Leucine-rich Repeat Variant"/>
    <property type="match status" value="4"/>
</dbReference>